<evidence type="ECO:0000256" key="7">
    <source>
        <dbReference type="ARBA" id="ARBA00023136"/>
    </source>
</evidence>
<dbReference type="HOGENOM" id="CLU_011920_4_0_0"/>
<evidence type="ECO:0000313" key="11">
    <source>
        <dbReference type="Proteomes" id="UP000004925"/>
    </source>
</evidence>
<evidence type="ECO:0000256" key="5">
    <source>
        <dbReference type="ARBA" id="ARBA00022692"/>
    </source>
</evidence>
<dbReference type="InterPro" id="IPR000802">
    <property type="entry name" value="Arsenical_pump_ArsB"/>
</dbReference>
<evidence type="ECO:0000256" key="4">
    <source>
        <dbReference type="ARBA" id="ARBA00022475"/>
    </source>
</evidence>
<dbReference type="InterPro" id="IPR004680">
    <property type="entry name" value="Cit_transptr-like_dom"/>
</dbReference>
<dbReference type="GO" id="GO:0005886">
    <property type="term" value="C:plasma membrane"/>
    <property type="evidence" value="ECO:0007669"/>
    <property type="project" value="UniProtKB-SubCell"/>
</dbReference>
<accession>A0A0M1VWS7</accession>
<keyword evidence="3" id="KW-0813">Transport</keyword>
<sequence>MLLILGIIIFVIVFYCIITEKVPSAYATMIGALTMAFLGIVSEEEILETIHSRLEILLLLIGMMIIVSLISETGVFQWFAIKVVKIVRGDPLKLLILLSLVTATCSAFLDNVTTILLMAPVSILLAKQLNLDPFPFVMTEVLSSDIGGMATLIGDPTQLIIGNEGKLNFNEFLFNTAPMTVIALVILLTIVYFTNIRKMEVPNRLRAQIMELESERILKDKKLLKQSMIILSAVIIGFVLNNFVNKGLSVISLSGGIFLAFLTEREPKKIFGGVEWDTLFFFIGLFIMIKGIENLGIIKFIGDKIIEISTGNFKVATISIMWLSSIFTSIFGNVANAATFSKIIKTVIPNFQNIVNTKVFWWALSYGSCLGGSITMIGSATNVVAVSASAKAGCKIDFMKFFKFGAKIAILNLIAATVYMYFRYL</sequence>
<evidence type="ECO:0000313" key="10">
    <source>
        <dbReference type="EMBL" id="EEO41153.1"/>
    </source>
</evidence>
<dbReference type="GO" id="GO:0015105">
    <property type="term" value="F:arsenite transmembrane transporter activity"/>
    <property type="evidence" value="ECO:0007669"/>
    <property type="project" value="InterPro"/>
</dbReference>
<dbReference type="EMBL" id="ACDE02000022">
    <property type="protein sequence ID" value="EEO41153.1"/>
    <property type="molecule type" value="Genomic_DNA"/>
</dbReference>
<comment type="similarity">
    <text evidence="2">Belongs to the CitM (TC 2.A.11) transporter family.</text>
</comment>
<feature type="transmembrane region" description="Helical" evidence="8">
    <location>
        <begin position="92"/>
        <end position="121"/>
    </location>
</feature>
<keyword evidence="7 8" id="KW-0472">Membrane</keyword>
<gene>
    <name evidence="10" type="ORF">FSCG_01866</name>
</gene>
<evidence type="ECO:0000256" key="3">
    <source>
        <dbReference type="ARBA" id="ARBA00022448"/>
    </source>
</evidence>
<evidence type="ECO:0000259" key="9">
    <source>
        <dbReference type="Pfam" id="PF03600"/>
    </source>
</evidence>
<feature type="domain" description="Citrate transporter-like" evidence="9">
    <location>
        <begin position="15"/>
        <end position="367"/>
    </location>
</feature>
<dbReference type="InterPro" id="IPR051475">
    <property type="entry name" value="Diverse_Ion_Transporter"/>
</dbReference>
<dbReference type="PRINTS" id="PR00758">
    <property type="entry name" value="ARSENICPUMP"/>
</dbReference>
<dbReference type="CDD" id="cd01116">
    <property type="entry name" value="P_permease"/>
    <property type="match status" value="1"/>
</dbReference>
<dbReference type="PANTHER" id="PTHR43568:SF1">
    <property type="entry name" value="P PROTEIN"/>
    <property type="match status" value="1"/>
</dbReference>
<feature type="transmembrane region" description="Helical" evidence="8">
    <location>
        <begin position="229"/>
        <end position="259"/>
    </location>
</feature>
<keyword evidence="5 8" id="KW-0812">Transmembrane</keyword>
<comment type="subcellular location">
    <subcellularLocation>
        <location evidence="1">Cell membrane</location>
        <topology evidence="1">Multi-pass membrane protein</topology>
    </subcellularLocation>
</comment>
<keyword evidence="6 8" id="KW-1133">Transmembrane helix</keyword>
<dbReference type="Pfam" id="PF03600">
    <property type="entry name" value="CitMHS"/>
    <property type="match status" value="1"/>
</dbReference>
<feature type="transmembrane region" description="Helical" evidence="8">
    <location>
        <begin position="173"/>
        <end position="194"/>
    </location>
</feature>
<organism evidence="10 11">
    <name type="scientific">Fusobacterium vincentii 4_1_13</name>
    <dbReference type="NCBI Taxonomy" id="469606"/>
    <lineage>
        <taxon>Bacteria</taxon>
        <taxon>Fusobacteriati</taxon>
        <taxon>Fusobacteriota</taxon>
        <taxon>Fusobacteriia</taxon>
        <taxon>Fusobacteriales</taxon>
        <taxon>Fusobacteriaceae</taxon>
        <taxon>Fusobacterium</taxon>
    </lineage>
</organism>
<comment type="caution">
    <text evidence="10">The sequence shown here is derived from an EMBL/GenBank/DDBJ whole genome shotgun (WGS) entry which is preliminary data.</text>
</comment>
<evidence type="ECO:0000256" key="1">
    <source>
        <dbReference type="ARBA" id="ARBA00004651"/>
    </source>
</evidence>
<feature type="transmembrane region" description="Helical" evidence="8">
    <location>
        <begin position="279"/>
        <end position="301"/>
    </location>
</feature>
<evidence type="ECO:0000256" key="6">
    <source>
        <dbReference type="ARBA" id="ARBA00022989"/>
    </source>
</evidence>
<dbReference type="AlphaFoldDB" id="A0A0M1VWS7"/>
<evidence type="ECO:0000256" key="2">
    <source>
        <dbReference type="ARBA" id="ARBA00009843"/>
    </source>
</evidence>
<dbReference type="eggNOG" id="COG1055">
    <property type="taxonomic scope" value="Bacteria"/>
</dbReference>
<reference evidence="10 11" key="1">
    <citation type="submission" date="2011-10" db="EMBL/GenBank/DDBJ databases">
        <title>The Genome Sequence of Fusobacterium sp. 4_1_13.</title>
        <authorList>
            <consortium name="The Broad Institute Genome Sequencing Platform"/>
            <person name="Earl A."/>
            <person name="Ward D."/>
            <person name="Feldgarden M."/>
            <person name="Gevers D."/>
            <person name="Strauss J."/>
            <person name="Ambrose C."/>
            <person name="Allen-Vercoe E."/>
            <person name="Young S.K."/>
            <person name="Zeng Q."/>
            <person name="Gargeya S."/>
            <person name="Fitzgerald M."/>
            <person name="Haas B."/>
            <person name="Abouelleil A."/>
            <person name="Alvarado L."/>
            <person name="Arachchi H.M."/>
            <person name="Berlin A."/>
            <person name="Brown A."/>
            <person name="Chapman S.B."/>
            <person name="Chen Z."/>
            <person name="Dunbar C."/>
            <person name="Freedman E."/>
            <person name="Gearin G."/>
            <person name="Goldberg J."/>
            <person name="Griggs A."/>
            <person name="Gujja S."/>
            <person name="Heiman D."/>
            <person name="Howarth C."/>
            <person name="Larson L."/>
            <person name="Lui A."/>
            <person name="MacDonald P.J."/>
            <person name="Montmayeur A."/>
            <person name="Murphy C."/>
            <person name="Neiman D."/>
            <person name="Pearson M."/>
            <person name="Priest M."/>
            <person name="Roberts A."/>
            <person name="Saif S."/>
            <person name="Shea T."/>
            <person name="Shenoy N."/>
            <person name="Sisk P."/>
            <person name="Stolte C."/>
            <person name="Sykes S."/>
            <person name="Wortman J."/>
            <person name="Nusbaum C."/>
            <person name="Birren B."/>
        </authorList>
    </citation>
    <scope>NUCLEOTIDE SEQUENCE [LARGE SCALE GENOMIC DNA]</scope>
    <source>
        <strain evidence="10 11">4_1_13</strain>
    </source>
</reference>
<feature type="transmembrane region" description="Helical" evidence="8">
    <location>
        <begin position="359"/>
        <end position="384"/>
    </location>
</feature>
<evidence type="ECO:0000256" key="8">
    <source>
        <dbReference type="SAM" id="Phobius"/>
    </source>
</evidence>
<feature type="transmembrane region" description="Helical" evidence="8">
    <location>
        <begin position="54"/>
        <end position="80"/>
    </location>
</feature>
<name>A0A0M1VWS7_FUSVC</name>
<keyword evidence="4" id="KW-1003">Cell membrane</keyword>
<dbReference type="Proteomes" id="UP000004925">
    <property type="component" value="Unassembled WGS sequence"/>
</dbReference>
<dbReference type="RefSeq" id="WP_008803547.1">
    <property type="nucleotide sequence ID" value="NZ_KQ235738.1"/>
</dbReference>
<protein>
    <recommendedName>
        <fullName evidence="9">Citrate transporter-like domain-containing protein</fullName>
    </recommendedName>
</protein>
<feature type="transmembrane region" description="Helical" evidence="8">
    <location>
        <begin position="404"/>
        <end position="422"/>
    </location>
</feature>
<dbReference type="PANTHER" id="PTHR43568">
    <property type="entry name" value="P PROTEIN"/>
    <property type="match status" value="1"/>
</dbReference>
<proteinExistence type="inferred from homology"/>